<dbReference type="InterPro" id="IPR029063">
    <property type="entry name" value="SAM-dependent_MTases_sf"/>
</dbReference>
<evidence type="ECO:0000313" key="3">
    <source>
        <dbReference type="EMBL" id="KRM68665.1"/>
    </source>
</evidence>
<name>A0A0R2AY32_9LACO</name>
<dbReference type="SUPFAM" id="SSF53335">
    <property type="entry name" value="S-adenosyl-L-methionine-dependent methyltransferases"/>
    <property type="match status" value="1"/>
</dbReference>
<dbReference type="STRING" id="1423781.FD06_GL000984"/>
<gene>
    <name evidence="3" type="ORF">FD06_GL000984</name>
</gene>
<dbReference type="RefSeq" id="WP_054658746.1">
    <property type="nucleotide sequence ID" value="NZ_AYYQ01000018.1"/>
</dbReference>
<dbReference type="OrthoDB" id="9803017at2"/>
<reference evidence="3 4" key="1">
    <citation type="journal article" date="2015" name="Genome Announc.">
        <title>Expanding the biotechnology potential of lactobacilli through comparative genomics of 213 strains and associated genera.</title>
        <authorList>
            <person name="Sun Z."/>
            <person name="Harris H.M."/>
            <person name="McCann A."/>
            <person name="Guo C."/>
            <person name="Argimon S."/>
            <person name="Zhang W."/>
            <person name="Yang X."/>
            <person name="Jeffery I.B."/>
            <person name="Cooney J.C."/>
            <person name="Kagawa T.F."/>
            <person name="Liu W."/>
            <person name="Song Y."/>
            <person name="Salvetti E."/>
            <person name="Wrobel A."/>
            <person name="Rasinkangas P."/>
            <person name="Parkhill J."/>
            <person name="Rea M.C."/>
            <person name="O'Sullivan O."/>
            <person name="Ritari J."/>
            <person name="Douillard F.P."/>
            <person name="Paul Ross R."/>
            <person name="Yang R."/>
            <person name="Briner A.E."/>
            <person name="Felis G.E."/>
            <person name="de Vos W.M."/>
            <person name="Barrangou R."/>
            <person name="Klaenhammer T.R."/>
            <person name="Caufield P.W."/>
            <person name="Cui Y."/>
            <person name="Zhang H."/>
            <person name="O'Toole P.W."/>
        </authorList>
    </citation>
    <scope>NUCLEOTIDE SEQUENCE [LARGE SCALE GENOMIC DNA]</scope>
    <source>
        <strain evidence="3 4">DSM 23829</strain>
    </source>
</reference>
<dbReference type="InterPro" id="IPR002052">
    <property type="entry name" value="DNA_methylase_N6_adenine_CS"/>
</dbReference>
<dbReference type="GO" id="GO:0003676">
    <property type="term" value="F:nucleic acid binding"/>
    <property type="evidence" value="ECO:0007669"/>
    <property type="project" value="InterPro"/>
</dbReference>
<sequence length="184" mass="20537">MRVVSGEFRSRFLKPVPGTKTRPTTDKVKESIFNMIGPYFDSGNFLDLFAGSGNVGIEAVSRGMEHATLVDKQYAAIKTIKENVATTKKSDSFSIIKSDADLALKKFGQKGRKFDIIFLDPPYKAQKMIEHANLINELSLLNSNGLLICETDNTVNLKDDLSDYELINQKNYGLTIVTIYKFLG</sequence>
<dbReference type="EMBL" id="AYYQ01000018">
    <property type="protein sequence ID" value="KRM68665.1"/>
    <property type="molecule type" value="Genomic_DNA"/>
</dbReference>
<dbReference type="PIRSF" id="PIRSF004553">
    <property type="entry name" value="CHP00095"/>
    <property type="match status" value="1"/>
</dbReference>
<dbReference type="Pfam" id="PF03602">
    <property type="entry name" value="Cons_hypoth95"/>
    <property type="match status" value="1"/>
</dbReference>
<keyword evidence="1 3" id="KW-0489">Methyltransferase</keyword>
<dbReference type="NCBIfam" id="TIGR00095">
    <property type="entry name" value="16S rRNA (guanine(966)-N(2))-methyltransferase RsmD"/>
    <property type="match status" value="1"/>
</dbReference>
<evidence type="ECO:0000256" key="2">
    <source>
        <dbReference type="ARBA" id="ARBA00022679"/>
    </source>
</evidence>
<keyword evidence="2 3" id="KW-0808">Transferase</keyword>
<keyword evidence="4" id="KW-1185">Reference proteome</keyword>
<dbReference type="GO" id="GO:0008168">
    <property type="term" value="F:methyltransferase activity"/>
    <property type="evidence" value="ECO:0007669"/>
    <property type="project" value="UniProtKB-KW"/>
</dbReference>
<dbReference type="GO" id="GO:0031167">
    <property type="term" value="P:rRNA methylation"/>
    <property type="evidence" value="ECO:0007669"/>
    <property type="project" value="InterPro"/>
</dbReference>
<accession>A0A0R2AY32</accession>
<evidence type="ECO:0000313" key="4">
    <source>
        <dbReference type="Proteomes" id="UP000052012"/>
    </source>
</evidence>
<comment type="caution">
    <text evidence="3">The sequence shown here is derived from an EMBL/GenBank/DDBJ whole genome shotgun (WGS) entry which is preliminary data.</text>
</comment>
<dbReference type="PROSITE" id="PS00092">
    <property type="entry name" value="N6_MTASE"/>
    <property type="match status" value="1"/>
</dbReference>
<protein>
    <submittedName>
        <fullName evidence="3">Adenine-specific DNA methyltransferase</fullName>
    </submittedName>
</protein>
<dbReference type="PANTHER" id="PTHR43542:SF1">
    <property type="entry name" value="METHYLTRANSFERASE"/>
    <property type="match status" value="1"/>
</dbReference>
<proteinExistence type="predicted"/>
<dbReference type="PATRIC" id="fig|1423781.4.peg.1021"/>
<dbReference type="CDD" id="cd02440">
    <property type="entry name" value="AdoMet_MTases"/>
    <property type="match status" value="1"/>
</dbReference>
<dbReference type="Proteomes" id="UP000052012">
    <property type="component" value="Unassembled WGS sequence"/>
</dbReference>
<dbReference type="Gene3D" id="3.40.50.150">
    <property type="entry name" value="Vaccinia Virus protein VP39"/>
    <property type="match status" value="1"/>
</dbReference>
<organism evidence="3 4">
    <name type="scientific">Apilactobacillus ozensis DSM 23829 = JCM 17196</name>
    <dbReference type="NCBI Taxonomy" id="1423781"/>
    <lineage>
        <taxon>Bacteria</taxon>
        <taxon>Bacillati</taxon>
        <taxon>Bacillota</taxon>
        <taxon>Bacilli</taxon>
        <taxon>Lactobacillales</taxon>
        <taxon>Lactobacillaceae</taxon>
        <taxon>Apilactobacillus</taxon>
    </lineage>
</organism>
<dbReference type="PANTHER" id="PTHR43542">
    <property type="entry name" value="METHYLTRANSFERASE"/>
    <property type="match status" value="1"/>
</dbReference>
<dbReference type="AlphaFoldDB" id="A0A0R2AY32"/>
<evidence type="ECO:0000256" key="1">
    <source>
        <dbReference type="ARBA" id="ARBA00022603"/>
    </source>
</evidence>
<dbReference type="InterPro" id="IPR004398">
    <property type="entry name" value="RNA_MeTrfase_RsmD"/>
</dbReference>